<dbReference type="SUPFAM" id="SSF52374">
    <property type="entry name" value="Nucleotidylyl transferase"/>
    <property type="match status" value="1"/>
</dbReference>
<dbReference type="Proteomes" id="UP000886814">
    <property type="component" value="Unassembled WGS sequence"/>
</dbReference>
<dbReference type="GO" id="GO:0009435">
    <property type="term" value="P:NAD+ biosynthetic process"/>
    <property type="evidence" value="ECO:0007669"/>
    <property type="project" value="UniProtKB-UniRule"/>
</dbReference>
<organism evidence="12 13">
    <name type="scientific">Candidatus Blautia stercorigallinarum</name>
    <dbReference type="NCBI Taxonomy" id="2838501"/>
    <lineage>
        <taxon>Bacteria</taxon>
        <taxon>Bacillati</taxon>
        <taxon>Bacillota</taxon>
        <taxon>Clostridia</taxon>
        <taxon>Lachnospirales</taxon>
        <taxon>Lachnospiraceae</taxon>
        <taxon>Blautia</taxon>
    </lineage>
</organism>
<evidence type="ECO:0000256" key="7">
    <source>
        <dbReference type="ARBA" id="ARBA00022840"/>
    </source>
</evidence>
<evidence type="ECO:0000256" key="6">
    <source>
        <dbReference type="ARBA" id="ARBA00022741"/>
    </source>
</evidence>
<dbReference type="AlphaFoldDB" id="A0A9D1PGL0"/>
<comment type="caution">
    <text evidence="12">The sequence shown here is derived from an EMBL/GenBank/DDBJ whole genome shotgun (WGS) entry which is preliminary data.</text>
</comment>
<keyword evidence="6 10" id="KW-0547">Nucleotide-binding</keyword>
<dbReference type="NCBIfam" id="NF000840">
    <property type="entry name" value="PRK00071.1-3"/>
    <property type="match status" value="1"/>
</dbReference>
<dbReference type="CDD" id="cd02165">
    <property type="entry name" value="NMNAT"/>
    <property type="match status" value="1"/>
</dbReference>
<dbReference type="Pfam" id="PF01467">
    <property type="entry name" value="CTP_transf_like"/>
    <property type="match status" value="1"/>
</dbReference>
<comment type="catalytic activity">
    <reaction evidence="9 10">
        <text>nicotinate beta-D-ribonucleotide + ATP + H(+) = deamido-NAD(+) + diphosphate</text>
        <dbReference type="Rhea" id="RHEA:22860"/>
        <dbReference type="ChEBI" id="CHEBI:15378"/>
        <dbReference type="ChEBI" id="CHEBI:30616"/>
        <dbReference type="ChEBI" id="CHEBI:33019"/>
        <dbReference type="ChEBI" id="CHEBI:57502"/>
        <dbReference type="ChEBI" id="CHEBI:58437"/>
        <dbReference type="EC" id="2.7.7.18"/>
    </reaction>
</comment>
<dbReference type="EMBL" id="DXIQ01000092">
    <property type="protein sequence ID" value="HIV39912.1"/>
    <property type="molecule type" value="Genomic_DNA"/>
</dbReference>
<dbReference type="InterPro" id="IPR005248">
    <property type="entry name" value="NadD/NMNAT"/>
</dbReference>
<dbReference type="NCBIfam" id="TIGR00482">
    <property type="entry name" value="nicotinate (nicotinamide) nucleotide adenylyltransferase"/>
    <property type="match status" value="1"/>
</dbReference>
<dbReference type="PANTHER" id="PTHR39321">
    <property type="entry name" value="NICOTINATE-NUCLEOTIDE ADENYLYLTRANSFERASE-RELATED"/>
    <property type="match status" value="1"/>
</dbReference>
<dbReference type="HAMAP" id="MF_00244">
    <property type="entry name" value="NaMN_adenylyltr"/>
    <property type="match status" value="1"/>
</dbReference>
<keyword evidence="5 10" id="KW-0548">Nucleotidyltransferase</keyword>
<dbReference type="GO" id="GO:0005524">
    <property type="term" value="F:ATP binding"/>
    <property type="evidence" value="ECO:0007669"/>
    <property type="project" value="UniProtKB-KW"/>
</dbReference>
<dbReference type="EC" id="2.7.7.18" evidence="10"/>
<comment type="similarity">
    <text evidence="10">Belongs to the NadD family.</text>
</comment>
<dbReference type="Gene3D" id="3.40.50.620">
    <property type="entry name" value="HUPs"/>
    <property type="match status" value="1"/>
</dbReference>
<feature type="domain" description="Cytidyltransferase-like" evidence="11">
    <location>
        <begin position="10"/>
        <end position="177"/>
    </location>
</feature>
<evidence type="ECO:0000256" key="10">
    <source>
        <dbReference type="HAMAP-Rule" id="MF_00244"/>
    </source>
</evidence>
<reference evidence="12" key="2">
    <citation type="submission" date="2021-04" db="EMBL/GenBank/DDBJ databases">
        <authorList>
            <person name="Gilroy R."/>
        </authorList>
    </citation>
    <scope>NUCLEOTIDE SEQUENCE</scope>
    <source>
        <strain evidence="12">CHK195-9823</strain>
    </source>
</reference>
<evidence type="ECO:0000313" key="12">
    <source>
        <dbReference type="EMBL" id="HIV39912.1"/>
    </source>
</evidence>
<evidence type="ECO:0000256" key="2">
    <source>
        <dbReference type="ARBA" id="ARBA00005019"/>
    </source>
</evidence>
<evidence type="ECO:0000256" key="4">
    <source>
        <dbReference type="ARBA" id="ARBA00022679"/>
    </source>
</evidence>
<dbReference type="InterPro" id="IPR004821">
    <property type="entry name" value="Cyt_trans-like"/>
</dbReference>
<keyword evidence="8 10" id="KW-0520">NAD</keyword>
<evidence type="ECO:0000313" key="13">
    <source>
        <dbReference type="Proteomes" id="UP000886814"/>
    </source>
</evidence>
<dbReference type="PANTHER" id="PTHR39321:SF3">
    <property type="entry name" value="PHOSPHOPANTETHEINE ADENYLYLTRANSFERASE"/>
    <property type="match status" value="1"/>
</dbReference>
<evidence type="ECO:0000256" key="8">
    <source>
        <dbReference type="ARBA" id="ARBA00023027"/>
    </source>
</evidence>
<evidence type="ECO:0000256" key="9">
    <source>
        <dbReference type="ARBA" id="ARBA00048721"/>
    </source>
</evidence>
<comment type="function">
    <text evidence="1 10">Catalyzes the reversible adenylation of nicotinate mononucleotide (NaMN) to nicotinic acid adenine dinucleotide (NaAD).</text>
</comment>
<dbReference type="GO" id="GO:0004515">
    <property type="term" value="F:nicotinate-nucleotide adenylyltransferase activity"/>
    <property type="evidence" value="ECO:0007669"/>
    <property type="project" value="UniProtKB-UniRule"/>
</dbReference>
<evidence type="ECO:0000256" key="1">
    <source>
        <dbReference type="ARBA" id="ARBA00002324"/>
    </source>
</evidence>
<reference evidence="12" key="1">
    <citation type="journal article" date="2021" name="PeerJ">
        <title>Extensive microbial diversity within the chicken gut microbiome revealed by metagenomics and culture.</title>
        <authorList>
            <person name="Gilroy R."/>
            <person name="Ravi A."/>
            <person name="Getino M."/>
            <person name="Pursley I."/>
            <person name="Horton D.L."/>
            <person name="Alikhan N.F."/>
            <person name="Baker D."/>
            <person name="Gharbi K."/>
            <person name="Hall N."/>
            <person name="Watson M."/>
            <person name="Adriaenssens E.M."/>
            <person name="Foster-Nyarko E."/>
            <person name="Jarju S."/>
            <person name="Secka A."/>
            <person name="Antonio M."/>
            <person name="Oren A."/>
            <person name="Chaudhuri R.R."/>
            <person name="La Ragione R."/>
            <person name="Hildebrand F."/>
            <person name="Pallen M.J."/>
        </authorList>
    </citation>
    <scope>NUCLEOTIDE SEQUENCE</scope>
    <source>
        <strain evidence="12">CHK195-9823</strain>
    </source>
</reference>
<keyword evidence="3 10" id="KW-0662">Pyridine nucleotide biosynthesis</keyword>
<accession>A0A9D1PGL0</accession>
<sequence length="212" mass="24636">MSEKKKRIGIMGGTFDPIHIGHLILGETAYHQFQLDKVLFMPAGNPPHKQDRENGATDSQRVDMVRLAIASNPHFTLSLEEMHKEGYTYTYRTLERLKQQNPDTEYYFILGADSLYTFDDWKEPGRILAACTILVGTRNHTSDEKLDRVICHLEEKYQGKIEKLESLNIDISSKMIRSWIEKGRSLAYYVPDQVIDYIQRNNIYKDCDEDEV</sequence>
<evidence type="ECO:0000259" key="11">
    <source>
        <dbReference type="Pfam" id="PF01467"/>
    </source>
</evidence>
<keyword evidence="7 10" id="KW-0067">ATP-binding</keyword>
<evidence type="ECO:0000256" key="5">
    <source>
        <dbReference type="ARBA" id="ARBA00022695"/>
    </source>
</evidence>
<gene>
    <name evidence="10 12" type="primary">nadD</name>
    <name evidence="12" type="ORF">H9747_13120</name>
</gene>
<evidence type="ECO:0000256" key="3">
    <source>
        <dbReference type="ARBA" id="ARBA00022642"/>
    </source>
</evidence>
<keyword evidence="4 10" id="KW-0808">Transferase</keyword>
<name>A0A9D1PGL0_9FIRM</name>
<comment type="pathway">
    <text evidence="2 10">Cofactor biosynthesis; NAD(+) biosynthesis; deamido-NAD(+) from nicotinate D-ribonucleotide: step 1/1.</text>
</comment>
<proteinExistence type="inferred from homology"/>
<dbReference type="InterPro" id="IPR014729">
    <property type="entry name" value="Rossmann-like_a/b/a_fold"/>
</dbReference>
<protein>
    <recommendedName>
        <fullName evidence="10">Probable nicotinate-nucleotide adenylyltransferase</fullName>
        <ecNumber evidence="10">2.7.7.18</ecNumber>
    </recommendedName>
    <alternativeName>
        <fullName evidence="10">Deamido-NAD(+) diphosphorylase</fullName>
    </alternativeName>
    <alternativeName>
        <fullName evidence="10">Deamido-NAD(+) pyrophosphorylase</fullName>
    </alternativeName>
    <alternativeName>
        <fullName evidence="10">Nicotinate mononucleotide adenylyltransferase</fullName>
        <shortName evidence="10">NaMN adenylyltransferase</shortName>
    </alternativeName>
</protein>
<dbReference type="NCBIfam" id="TIGR00125">
    <property type="entry name" value="cyt_tran_rel"/>
    <property type="match status" value="1"/>
</dbReference>